<organism evidence="1 2">
    <name type="scientific">Rhodocollybia butyracea</name>
    <dbReference type="NCBI Taxonomy" id="206335"/>
    <lineage>
        <taxon>Eukaryota</taxon>
        <taxon>Fungi</taxon>
        <taxon>Dikarya</taxon>
        <taxon>Basidiomycota</taxon>
        <taxon>Agaricomycotina</taxon>
        <taxon>Agaricomycetes</taxon>
        <taxon>Agaricomycetidae</taxon>
        <taxon>Agaricales</taxon>
        <taxon>Marasmiineae</taxon>
        <taxon>Omphalotaceae</taxon>
        <taxon>Rhodocollybia</taxon>
    </lineage>
</organism>
<comment type="caution">
    <text evidence="1">The sequence shown here is derived from an EMBL/GenBank/DDBJ whole genome shotgun (WGS) entry which is preliminary data.</text>
</comment>
<gene>
    <name evidence="1" type="ORF">BDP27DRAFT_1433684</name>
</gene>
<dbReference type="InterPro" id="IPR032675">
    <property type="entry name" value="LRR_dom_sf"/>
</dbReference>
<evidence type="ECO:0008006" key="3">
    <source>
        <dbReference type="Google" id="ProtNLM"/>
    </source>
</evidence>
<proteinExistence type="predicted"/>
<name>A0A9P5P6Q7_9AGAR</name>
<dbReference type="Proteomes" id="UP000772434">
    <property type="component" value="Unassembled WGS sequence"/>
</dbReference>
<protein>
    <recommendedName>
        <fullName evidence="3">F-box domain-containing protein</fullName>
    </recommendedName>
</protein>
<evidence type="ECO:0000313" key="1">
    <source>
        <dbReference type="EMBL" id="KAF9053999.1"/>
    </source>
</evidence>
<accession>A0A9P5P6Q7</accession>
<dbReference type="EMBL" id="JADNRY010000441">
    <property type="protein sequence ID" value="KAF9053999.1"/>
    <property type="molecule type" value="Genomic_DNA"/>
</dbReference>
<reference evidence="1" key="1">
    <citation type="submission" date="2020-11" db="EMBL/GenBank/DDBJ databases">
        <authorList>
            <consortium name="DOE Joint Genome Institute"/>
            <person name="Ahrendt S."/>
            <person name="Riley R."/>
            <person name="Andreopoulos W."/>
            <person name="Labutti K."/>
            <person name="Pangilinan J."/>
            <person name="Ruiz-Duenas F.J."/>
            <person name="Barrasa J.M."/>
            <person name="Sanchez-Garcia M."/>
            <person name="Camarero S."/>
            <person name="Miyauchi S."/>
            <person name="Serrano A."/>
            <person name="Linde D."/>
            <person name="Babiker R."/>
            <person name="Drula E."/>
            <person name="Ayuso-Fernandez I."/>
            <person name="Pacheco R."/>
            <person name="Padilla G."/>
            <person name="Ferreira P."/>
            <person name="Barriuso J."/>
            <person name="Kellner H."/>
            <person name="Castanera R."/>
            <person name="Alfaro M."/>
            <person name="Ramirez L."/>
            <person name="Pisabarro A.G."/>
            <person name="Kuo A."/>
            <person name="Tritt A."/>
            <person name="Lipzen A."/>
            <person name="He G."/>
            <person name="Yan M."/>
            <person name="Ng V."/>
            <person name="Cullen D."/>
            <person name="Martin F."/>
            <person name="Rosso M.-N."/>
            <person name="Henrissat B."/>
            <person name="Hibbett D."/>
            <person name="Martinez A.T."/>
            <person name="Grigoriev I.V."/>
        </authorList>
    </citation>
    <scope>NUCLEOTIDE SEQUENCE</scope>
    <source>
        <strain evidence="1">AH 40177</strain>
    </source>
</reference>
<keyword evidence="2" id="KW-1185">Reference proteome</keyword>
<evidence type="ECO:0000313" key="2">
    <source>
        <dbReference type="Proteomes" id="UP000772434"/>
    </source>
</evidence>
<dbReference type="SUPFAM" id="SSF52047">
    <property type="entry name" value="RNI-like"/>
    <property type="match status" value="1"/>
</dbReference>
<dbReference type="Gene3D" id="3.80.10.10">
    <property type="entry name" value="Ribonuclease Inhibitor"/>
    <property type="match status" value="1"/>
</dbReference>
<sequence length="427" mass="48217">MISTATSRIPQEIWDAIFENCGYSEFLALQLCGKKFYDIVLPKLYAAVAFKSSTDFTHYASIWNNSIVLPLIKELAVGWDVDFNGPGAVPHDSSVGADLVLHVLSLDWVCLFKTLPLCQILTSMSLRHLHVPAGFAALLSNMSALNSLSLVRCSVYGDADFALYPLRLLHLELRHLHWNAESKDYCLAYNCALLRVLVIEWSPLVERAMGEYYIPSLVESLTLLSRLPRLDFLDGVGAEHLRSKFNLGIKQILCCCPRLLSFAIEGFVPAVARDFCLTLPCLTSLQAPLDFLLGLPHLFECLTCLTLTDDSLDLCMIDIRLPFFPKLISLTFNLRFWSAALFRYLPTRTPNLENLTVVWFDHWGSSDEVIEEFPPLLELYPYIRQLCFSQCHERGVHALGDDFLAVIGCATTLEEVRMGNKLWQRDA</sequence>
<dbReference type="AlphaFoldDB" id="A0A9P5P6Q7"/>